<organism evidence="8 9">
    <name type="scientific">Takifugu flavidus</name>
    <name type="common">sansaifugu</name>
    <dbReference type="NCBI Taxonomy" id="433684"/>
    <lineage>
        <taxon>Eukaryota</taxon>
        <taxon>Metazoa</taxon>
        <taxon>Chordata</taxon>
        <taxon>Craniata</taxon>
        <taxon>Vertebrata</taxon>
        <taxon>Euteleostomi</taxon>
        <taxon>Actinopterygii</taxon>
        <taxon>Neopterygii</taxon>
        <taxon>Teleostei</taxon>
        <taxon>Neoteleostei</taxon>
        <taxon>Acanthomorphata</taxon>
        <taxon>Eupercaria</taxon>
        <taxon>Tetraodontiformes</taxon>
        <taxon>Tetradontoidea</taxon>
        <taxon>Tetraodontidae</taxon>
        <taxon>Takifugu</taxon>
    </lineage>
</organism>
<keyword evidence="9" id="KW-1185">Reference proteome</keyword>
<keyword evidence="4 6" id="KW-1133">Transmembrane helix</keyword>
<dbReference type="Pfam" id="PF02104">
    <property type="entry name" value="SURF1"/>
    <property type="match status" value="1"/>
</dbReference>
<evidence type="ECO:0000256" key="1">
    <source>
        <dbReference type="ARBA" id="ARBA00004370"/>
    </source>
</evidence>
<dbReference type="PANTHER" id="PTHR23427:SF2">
    <property type="entry name" value="SURFEIT LOCUS PROTEIN 1"/>
    <property type="match status" value="1"/>
</dbReference>
<dbReference type="CDD" id="cd06662">
    <property type="entry name" value="SURF1"/>
    <property type="match status" value="1"/>
</dbReference>
<dbReference type="Proteomes" id="UP000324091">
    <property type="component" value="Chromosome 20"/>
</dbReference>
<keyword evidence="6" id="KW-0999">Mitochondrion inner membrane</keyword>
<evidence type="ECO:0000256" key="3">
    <source>
        <dbReference type="ARBA" id="ARBA00022692"/>
    </source>
</evidence>
<sequence>MRGKYDHSKELYILPRSPVDPEKEAREAGRLSSSGETGANVITPFHVTDLGITILVNRGYVPKQKIRPETRMKGQVEGEMEVVGVVRLTETRKPFVPNNDVERNHWHYRDLEAMCQVTGAEPIFVDADFSSTVPGGPIGGQTRVTLRNEHMQYIVTWYGLCAATSYMWFAKFIKKIKV</sequence>
<dbReference type="AlphaFoldDB" id="A0A5C6NIC5"/>
<evidence type="ECO:0000256" key="7">
    <source>
        <dbReference type="SAM" id="MobiDB-lite"/>
    </source>
</evidence>
<dbReference type="GO" id="GO:0033617">
    <property type="term" value="P:mitochondrial respiratory chain complex IV assembly"/>
    <property type="evidence" value="ECO:0007669"/>
    <property type="project" value="TreeGrafter"/>
</dbReference>
<accession>A0A5C6NIC5</accession>
<comment type="similarity">
    <text evidence="2 6">Belongs to the SURF1 family.</text>
</comment>
<dbReference type="PANTHER" id="PTHR23427">
    <property type="entry name" value="SURFEIT LOCUS PROTEIN"/>
    <property type="match status" value="1"/>
</dbReference>
<proteinExistence type="inferred from homology"/>
<feature type="compositionally biased region" description="Basic and acidic residues" evidence="7">
    <location>
        <begin position="19"/>
        <end position="29"/>
    </location>
</feature>
<evidence type="ECO:0000256" key="2">
    <source>
        <dbReference type="ARBA" id="ARBA00007165"/>
    </source>
</evidence>
<comment type="function">
    <text evidence="6">Probably involved in the biogenesis of the COX complex.</text>
</comment>
<keyword evidence="5 6" id="KW-0472">Membrane</keyword>
<dbReference type="InterPro" id="IPR002994">
    <property type="entry name" value="Surf1/Shy1"/>
</dbReference>
<gene>
    <name evidence="8" type="ORF">D4764_20G0004110</name>
</gene>
<evidence type="ECO:0000313" key="9">
    <source>
        <dbReference type="Proteomes" id="UP000324091"/>
    </source>
</evidence>
<reference evidence="8 9" key="1">
    <citation type="submission" date="2019-04" db="EMBL/GenBank/DDBJ databases">
        <title>Chromosome genome assembly for Takifugu flavidus.</title>
        <authorList>
            <person name="Xiao S."/>
        </authorList>
    </citation>
    <scope>NUCLEOTIDE SEQUENCE [LARGE SCALE GENOMIC DNA]</scope>
    <source>
        <strain evidence="8">HTHZ2018</strain>
        <tissue evidence="8">Muscle</tissue>
    </source>
</reference>
<evidence type="ECO:0000256" key="5">
    <source>
        <dbReference type="ARBA" id="ARBA00023136"/>
    </source>
</evidence>
<feature type="transmembrane region" description="Helical" evidence="6">
    <location>
        <begin position="151"/>
        <end position="169"/>
    </location>
</feature>
<dbReference type="PROSITE" id="PS50895">
    <property type="entry name" value="SURF1"/>
    <property type="match status" value="1"/>
</dbReference>
<dbReference type="InterPro" id="IPR045214">
    <property type="entry name" value="Surf1/Surf4"/>
</dbReference>
<protein>
    <recommendedName>
        <fullName evidence="6">SURF1-like protein</fullName>
    </recommendedName>
</protein>
<comment type="caution">
    <text evidence="6">Lacks conserved residue(s) required for the propagation of feature annotation.</text>
</comment>
<name>A0A5C6NIC5_9TELE</name>
<comment type="caution">
    <text evidence="8">The sequence shown here is derived from an EMBL/GenBank/DDBJ whole genome shotgun (WGS) entry which is preliminary data.</text>
</comment>
<comment type="subcellular location">
    <subcellularLocation>
        <location evidence="1">Membrane</location>
    </subcellularLocation>
    <subcellularLocation>
        <location evidence="6">Mitochondrion inner membrane</location>
        <topology evidence="6">Multi-pass membrane protein</topology>
    </subcellularLocation>
</comment>
<evidence type="ECO:0000256" key="6">
    <source>
        <dbReference type="RuleBase" id="RU363076"/>
    </source>
</evidence>
<keyword evidence="3 6" id="KW-0812">Transmembrane</keyword>
<feature type="region of interest" description="Disordered" evidence="7">
    <location>
        <begin position="1"/>
        <end position="38"/>
    </location>
</feature>
<dbReference type="EMBL" id="RHFK02000013">
    <property type="protein sequence ID" value="TWW66379.1"/>
    <property type="molecule type" value="Genomic_DNA"/>
</dbReference>
<dbReference type="GO" id="GO:0005743">
    <property type="term" value="C:mitochondrial inner membrane"/>
    <property type="evidence" value="ECO:0007669"/>
    <property type="project" value="UniProtKB-SubCell"/>
</dbReference>
<feature type="compositionally biased region" description="Basic and acidic residues" evidence="7">
    <location>
        <begin position="1"/>
        <end position="10"/>
    </location>
</feature>
<evidence type="ECO:0000313" key="8">
    <source>
        <dbReference type="EMBL" id="TWW66379.1"/>
    </source>
</evidence>
<keyword evidence="6" id="KW-0496">Mitochondrion</keyword>
<evidence type="ECO:0000256" key="4">
    <source>
        <dbReference type="ARBA" id="ARBA00022989"/>
    </source>
</evidence>